<gene>
    <name evidence="1" type="ORF">K431DRAFT_289269</name>
</gene>
<dbReference type="EMBL" id="MU003867">
    <property type="protein sequence ID" value="KAF2716624.1"/>
    <property type="molecule type" value="Genomic_DNA"/>
</dbReference>
<comment type="caution">
    <text evidence="1">The sequence shown here is derived from an EMBL/GenBank/DDBJ whole genome shotgun (WGS) entry which is preliminary data.</text>
</comment>
<protein>
    <submittedName>
        <fullName evidence="1">Uncharacterized protein</fullName>
    </submittedName>
</protein>
<evidence type="ECO:0000313" key="2">
    <source>
        <dbReference type="Proteomes" id="UP000799441"/>
    </source>
</evidence>
<reference evidence="1" key="1">
    <citation type="journal article" date="2020" name="Stud. Mycol.">
        <title>101 Dothideomycetes genomes: a test case for predicting lifestyles and emergence of pathogens.</title>
        <authorList>
            <person name="Haridas S."/>
            <person name="Albert R."/>
            <person name="Binder M."/>
            <person name="Bloem J."/>
            <person name="Labutti K."/>
            <person name="Salamov A."/>
            <person name="Andreopoulos B."/>
            <person name="Baker S."/>
            <person name="Barry K."/>
            <person name="Bills G."/>
            <person name="Bluhm B."/>
            <person name="Cannon C."/>
            <person name="Castanera R."/>
            <person name="Culley D."/>
            <person name="Daum C."/>
            <person name="Ezra D."/>
            <person name="Gonzalez J."/>
            <person name="Henrissat B."/>
            <person name="Kuo A."/>
            <person name="Liang C."/>
            <person name="Lipzen A."/>
            <person name="Lutzoni F."/>
            <person name="Magnuson J."/>
            <person name="Mondo S."/>
            <person name="Nolan M."/>
            <person name="Ohm R."/>
            <person name="Pangilinan J."/>
            <person name="Park H.-J."/>
            <person name="Ramirez L."/>
            <person name="Alfaro M."/>
            <person name="Sun H."/>
            <person name="Tritt A."/>
            <person name="Yoshinaga Y."/>
            <person name="Zwiers L.-H."/>
            <person name="Turgeon B."/>
            <person name="Goodwin S."/>
            <person name="Spatafora J."/>
            <person name="Crous P."/>
            <person name="Grigoriev I."/>
        </authorList>
    </citation>
    <scope>NUCLEOTIDE SEQUENCE</scope>
    <source>
        <strain evidence="1">CBS 116435</strain>
    </source>
</reference>
<sequence length="171" mass="17034">MILAVSTTVCPVTLTSTRTSKFTTSDVLPPTSSLVGAVSAASEEASPSSYTENSNIGSALQTVTRTGTSTVTITSPSSTVATSVTTSDAVPPADSSATAVTPTSIEIPLPTSSSTDTGVATVESFTSSVTKTTSLEAHSTAESYSSDSTAFVVSDVPSSLPIGGNNVSIVK</sequence>
<dbReference type="AlphaFoldDB" id="A0A9P4UJQ2"/>
<proteinExistence type="predicted"/>
<name>A0A9P4UJQ2_9PEZI</name>
<keyword evidence="2" id="KW-1185">Reference proteome</keyword>
<accession>A0A9P4UJQ2</accession>
<organism evidence="1 2">
    <name type="scientific">Polychaeton citri CBS 116435</name>
    <dbReference type="NCBI Taxonomy" id="1314669"/>
    <lineage>
        <taxon>Eukaryota</taxon>
        <taxon>Fungi</taxon>
        <taxon>Dikarya</taxon>
        <taxon>Ascomycota</taxon>
        <taxon>Pezizomycotina</taxon>
        <taxon>Dothideomycetes</taxon>
        <taxon>Dothideomycetidae</taxon>
        <taxon>Capnodiales</taxon>
        <taxon>Capnodiaceae</taxon>
        <taxon>Polychaeton</taxon>
    </lineage>
</organism>
<evidence type="ECO:0000313" key="1">
    <source>
        <dbReference type="EMBL" id="KAF2716624.1"/>
    </source>
</evidence>
<dbReference type="Proteomes" id="UP000799441">
    <property type="component" value="Unassembled WGS sequence"/>
</dbReference>